<feature type="compositionally biased region" description="Polar residues" evidence="1">
    <location>
        <begin position="164"/>
        <end position="175"/>
    </location>
</feature>
<keyword evidence="2" id="KW-0472">Membrane</keyword>
<gene>
    <name evidence="3" type="ORF">SAMN05421509_101301</name>
</gene>
<dbReference type="Proteomes" id="UP000219023">
    <property type="component" value="Unassembled WGS sequence"/>
</dbReference>
<organism evidence="3 4">
    <name type="scientific">Chromohalobacter canadensis</name>
    <dbReference type="NCBI Taxonomy" id="141389"/>
    <lineage>
        <taxon>Bacteria</taxon>
        <taxon>Pseudomonadati</taxon>
        <taxon>Pseudomonadota</taxon>
        <taxon>Gammaproteobacteria</taxon>
        <taxon>Oceanospirillales</taxon>
        <taxon>Halomonadaceae</taxon>
        <taxon>Chromohalobacter</taxon>
    </lineage>
</organism>
<evidence type="ECO:0000313" key="3">
    <source>
        <dbReference type="EMBL" id="SOC51443.1"/>
    </source>
</evidence>
<dbReference type="EMBL" id="OBQJ01000001">
    <property type="protein sequence ID" value="SOC51443.1"/>
    <property type="molecule type" value="Genomic_DNA"/>
</dbReference>
<feature type="transmembrane region" description="Helical" evidence="2">
    <location>
        <begin position="21"/>
        <end position="41"/>
    </location>
</feature>
<proteinExistence type="predicted"/>
<keyword evidence="2" id="KW-0812">Transmembrane</keyword>
<reference evidence="3 4" key="1">
    <citation type="submission" date="2017-08" db="EMBL/GenBank/DDBJ databases">
        <authorList>
            <person name="de Groot N.N."/>
        </authorList>
    </citation>
    <scope>NUCLEOTIDE SEQUENCE [LARGE SCALE GENOMIC DNA]</scope>
    <source>
        <strain evidence="3 4">USBA 855</strain>
    </source>
</reference>
<evidence type="ECO:0000313" key="4">
    <source>
        <dbReference type="Proteomes" id="UP000219023"/>
    </source>
</evidence>
<keyword evidence="2" id="KW-1133">Transmembrane helix</keyword>
<protein>
    <submittedName>
        <fullName evidence="3">Uncharacterized protein</fullName>
    </submittedName>
</protein>
<dbReference type="AlphaFoldDB" id="A0A285VBR5"/>
<evidence type="ECO:0000256" key="1">
    <source>
        <dbReference type="SAM" id="MobiDB-lite"/>
    </source>
</evidence>
<dbReference type="OrthoDB" id="1332755at2"/>
<feature type="region of interest" description="Disordered" evidence="1">
    <location>
        <begin position="156"/>
        <end position="175"/>
    </location>
</feature>
<accession>A0A285VBR5</accession>
<evidence type="ECO:0000256" key="2">
    <source>
        <dbReference type="SAM" id="Phobius"/>
    </source>
</evidence>
<dbReference type="RefSeq" id="WP_143748558.1">
    <property type="nucleotide sequence ID" value="NZ_OBQJ01000001.1"/>
</dbReference>
<feature type="transmembrane region" description="Helical" evidence="2">
    <location>
        <begin position="61"/>
        <end position="82"/>
    </location>
</feature>
<dbReference type="PROSITE" id="PS51257">
    <property type="entry name" value="PROKAR_LIPOPROTEIN"/>
    <property type="match status" value="1"/>
</dbReference>
<name>A0A285VBR5_9GAMM</name>
<sequence>MIKEFINSLSGNIRERTQSPLLGSYTIVVIACNWKPIVVLLTSQASGATLVQEVSSEFSGLFLGVGVPLMVAITFSILYPVTKALIGSLNSRARMVEIKVEANLEEVREGLREWRESKRKDRVESLLKSLDGIVMEDELGYHDLKRIMDILPDEESLRAKKPNKSTQSTANASAD</sequence>